<keyword evidence="3" id="KW-0808">Transferase</keyword>
<keyword evidence="7" id="KW-0547">Nucleotide-binding</keyword>
<dbReference type="InterPro" id="IPR004358">
    <property type="entry name" value="Sig_transdc_His_kin-like_C"/>
</dbReference>
<dbReference type="InterPro" id="IPR003594">
    <property type="entry name" value="HATPase_dom"/>
</dbReference>
<feature type="domain" description="Histidine kinase" evidence="6">
    <location>
        <begin position="20"/>
        <end position="71"/>
    </location>
</feature>
<keyword evidence="7" id="KW-0067">ATP-binding</keyword>
<reference evidence="7 8" key="1">
    <citation type="submission" date="2024-01" db="EMBL/GenBank/DDBJ databases">
        <title>The diversity of rhizobia nodulating Mimosa spp. in eleven states of Brazil covering several biomes is determined by host plant, location, and edaphic factors.</title>
        <authorList>
            <person name="Rouws L."/>
            <person name="Barauna A."/>
            <person name="Beukes C."/>
            <person name="De Faria S.M."/>
            <person name="Gross E."/>
            <person name="Dos Reis Junior F.B."/>
            <person name="Simon M."/>
            <person name="Maluk M."/>
            <person name="Odee D.W."/>
            <person name="Kenicer G."/>
            <person name="Young J.P.W."/>
            <person name="Reis V.M."/>
            <person name="Zilli J."/>
            <person name="James E.K."/>
        </authorList>
    </citation>
    <scope>NUCLEOTIDE SEQUENCE [LARGE SCALE GENOMIC DNA]</scope>
    <source>
        <strain evidence="7 8">JPY167</strain>
    </source>
</reference>
<dbReference type="PROSITE" id="PS50109">
    <property type="entry name" value="HIS_KIN"/>
    <property type="match status" value="1"/>
</dbReference>
<evidence type="ECO:0000256" key="3">
    <source>
        <dbReference type="ARBA" id="ARBA00022679"/>
    </source>
</evidence>
<dbReference type="InterPro" id="IPR005467">
    <property type="entry name" value="His_kinase_dom"/>
</dbReference>
<protein>
    <recommendedName>
        <fullName evidence="2">histidine kinase</fullName>
        <ecNumber evidence="2">2.7.13.3</ecNumber>
    </recommendedName>
</protein>
<organism evidence="7 8">
    <name type="scientific">Paraburkholderia ferrariae</name>
    <dbReference type="NCBI Taxonomy" id="386056"/>
    <lineage>
        <taxon>Bacteria</taxon>
        <taxon>Pseudomonadati</taxon>
        <taxon>Pseudomonadota</taxon>
        <taxon>Betaproteobacteria</taxon>
        <taxon>Burkholderiales</taxon>
        <taxon>Burkholderiaceae</taxon>
        <taxon>Paraburkholderia</taxon>
    </lineage>
</organism>
<dbReference type="EC" id="2.7.13.3" evidence="2"/>
<evidence type="ECO:0000256" key="2">
    <source>
        <dbReference type="ARBA" id="ARBA00012438"/>
    </source>
</evidence>
<name>A0ABU9RSR2_9BURK</name>
<dbReference type="Gene3D" id="3.30.565.10">
    <property type="entry name" value="Histidine kinase-like ATPase, C-terminal domain"/>
    <property type="match status" value="1"/>
</dbReference>
<comment type="catalytic activity">
    <reaction evidence="1">
        <text>ATP + protein L-histidine = ADP + protein N-phospho-L-histidine.</text>
        <dbReference type="EC" id="2.7.13.3"/>
    </reaction>
</comment>
<sequence length="75" mass="7951">MCTERRRYSYVSGAATVAHHLFDSLATTKDAGMGMGLSICKSIVEAHGGQIEATSLEGKGACFRFSLPQGRGTRA</sequence>
<accession>A0ABU9RSR2</accession>
<dbReference type="SUPFAM" id="SSF55874">
    <property type="entry name" value="ATPase domain of HSP90 chaperone/DNA topoisomerase II/histidine kinase"/>
    <property type="match status" value="1"/>
</dbReference>
<dbReference type="PRINTS" id="PR00344">
    <property type="entry name" value="BCTRLSENSOR"/>
</dbReference>
<evidence type="ECO:0000256" key="5">
    <source>
        <dbReference type="ARBA" id="ARBA00023012"/>
    </source>
</evidence>
<keyword evidence="4" id="KW-0418">Kinase</keyword>
<dbReference type="GO" id="GO:0005524">
    <property type="term" value="F:ATP binding"/>
    <property type="evidence" value="ECO:0007669"/>
    <property type="project" value="UniProtKB-KW"/>
</dbReference>
<dbReference type="Pfam" id="PF02518">
    <property type="entry name" value="HATPase_c"/>
    <property type="match status" value="1"/>
</dbReference>
<keyword evidence="8" id="KW-1185">Reference proteome</keyword>
<proteinExistence type="predicted"/>
<evidence type="ECO:0000259" key="6">
    <source>
        <dbReference type="PROSITE" id="PS50109"/>
    </source>
</evidence>
<evidence type="ECO:0000256" key="1">
    <source>
        <dbReference type="ARBA" id="ARBA00000085"/>
    </source>
</evidence>
<dbReference type="EMBL" id="JAYMRV010000004">
    <property type="protein sequence ID" value="MEM5422588.1"/>
    <property type="molecule type" value="Genomic_DNA"/>
</dbReference>
<dbReference type="PANTHER" id="PTHR43711">
    <property type="entry name" value="TWO-COMPONENT HISTIDINE KINASE"/>
    <property type="match status" value="1"/>
</dbReference>
<evidence type="ECO:0000313" key="8">
    <source>
        <dbReference type="Proteomes" id="UP001489897"/>
    </source>
</evidence>
<dbReference type="PANTHER" id="PTHR43711:SF1">
    <property type="entry name" value="HISTIDINE KINASE 1"/>
    <property type="match status" value="1"/>
</dbReference>
<evidence type="ECO:0000313" key="7">
    <source>
        <dbReference type="EMBL" id="MEM5422588.1"/>
    </source>
</evidence>
<dbReference type="InterPro" id="IPR036890">
    <property type="entry name" value="HATPase_C_sf"/>
</dbReference>
<comment type="caution">
    <text evidence="7">The sequence shown here is derived from an EMBL/GenBank/DDBJ whole genome shotgun (WGS) entry which is preliminary data.</text>
</comment>
<evidence type="ECO:0000256" key="4">
    <source>
        <dbReference type="ARBA" id="ARBA00022777"/>
    </source>
</evidence>
<dbReference type="InterPro" id="IPR050736">
    <property type="entry name" value="Sensor_HK_Regulatory"/>
</dbReference>
<gene>
    <name evidence="7" type="ORF">VSR73_16125</name>
</gene>
<dbReference type="RefSeq" id="WP_342947498.1">
    <property type="nucleotide sequence ID" value="NZ_JAYMRV010000004.1"/>
</dbReference>
<dbReference type="Proteomes" id="UP001489897">
    <property type="component" value="Unassembled WGS sequence"/>
</dbReference>
<keyword evidence="5" id="KW-0902">Two-component regulatory system</keyword>